<keyword evidence="4" id="KW-1185">Reference proteome</keyword>
<evidence type="ECO:0000256" key="2">
    <source>
        <dbReference type="SAM" id="Phobius"/>
    </source>
</evidence>
<feature type="transmembrane region" description="Helical" evidence="2">
    <location>
        <begin position="21"/>
        <end position="45"/>
    </location>
</feature>
<evidence type="ECO:0000313" key="4">
    <source>
        <dbReference type="Proteomes" id="UP000076609"/>
    </source>
</evidence>
<organism evidence="3 4">
    <name type="scientific">Sphingomonas hankookensis</name>
    <dbReference type="NCBI Taxonomy" id="563996"/>
    <lineage>
        <taxon>Bacteria</taxon>
        <taxon>Pseudomonadati</taxon>
        <taxon>Pseudomonadota</taxon>
        <taxon>Alphaproteobacteria</taxon>
        <taxon>Sphingomonadales</taxon>
        <taxon>Sphingomonadaceae</taxon>
        <taxon>Sphingomonas</taxon>
    </lineage>
</organism>
<keyword evidence="2" id="KW-1133">Transmembrane helix</keyword>
<dbReference type="EMBL" id="LQQO01000015">
    <property type="protein sequence ID" value="KZE14648.1"/>
    <property type="molecule type" value="Genomic_DNA"/>
</dbReference>
<reference evidence="4" key="1">
    <citation type="submission" date="2016-01" db="EMBL/GenBank/DDBJ databases">
        <title>Draft genome of Chromobacterium sp. F49.</title>
        <authorList>
            <person name="Hong K.W."/>
        </authorList>
    </citation>
    <scope>NUCLEOTIDE SEQUENCE [LARGE SCALE GENOMIC DNA]</scope>
    <source>
        <strain evidence="4">CN3</strain>
    </source>
</reference>
<accession>A0ABR5YDH6</accession>
<protein>
    <recommendedName>
        <fullName evidence="5">Inner membrane protein</fullName>
    </recommendedName>
</protein>
<dbReference type="Proteomes" id="UP000076609">
    <property type="component" value="Unassembled WGS sequence"/>
</dbReference>
<evidence type="ECO:0000256" key="1">
    <source>
        <dbReference type="SAM" id="MobiDB-lite"/>
    </source>
</evidence>
<name>A0ABR5YDH6_9SPHN</name>
<dbReference type="RefSeq" id="WP_066690048.1">
    <property type="nucleotide sequence ID" value="NZ_CP117025.1"/>
</dbReference>
<comment type="caution">
    <text evidence="3">The sequence shown here is derived from an EMBL/GenBank/DDBJ whole genome shotgun (WGS) entry which is preliminary data.</text>
</comment>
<gene>
    <name evidence="3" type="ORF">AVT10_14445</name>
</gene>
<feature type="region of interest" description="Disordered" evidence="1">
    <location>
        <begin position="287"/>
        <end position="306"/>
    </location>
</feature>
<sequence length="306" mass="32636">MISEDAPFPTTRHPRRRGSRGWLAIAVIAFVIGIGATLAVLRYVAPRFGWGTQQQTAAPTAQPTPTAANPAPPAQVSALPILSAREAALAARIADLETRIVGLDSSARNAAGYATRAEDMMVIVATRRALDRGRPLDYLEAQLRDRFGSSRPDAVRTLIAAAQNPVTLDDLRTALDAAAIPLTAGPTGENWWDGLRRELGQLIVIRQGTTPSSRPSDRLERARRRLDTGQVEQAVAEVERLPGVANATAWTSAAKRYVDARKALIELESVALTTPRPAPVAPPVILQQAPLPSAPPEATGTVSPTL</sequence>
<evidence type="ECO:0000313" key="3">
    <source>
        <dbReference type="EMBL" id="KZE14648.1"/>
    </source>
</evidence>
<keyword evidence="2" id="KW-0812">Transmembrane</keyword>
<proteinExistence type="predicted"/>
<keyword evidence="2" id="KW-0472">Membrane</keyword>
<evidence type="ECO:0008006" key="5">
    <source>
        <dbReference type="Google" id="ProtNLM"/>
    </source>
</evidence>